<evidence type="ECO:0000256" key="1">
    <source>
        <dbReference type="SAM" id="MobiDB-lite"/>
    </source>
</evidence>
<dbReference type="FunCoup" id="A0A1D2VIN4">
    <property type="interactions" value="238"/>
</dbReference>
<dbReference type="GeneID" id="30963233"/>
<dbReference type="InParanoid" id="A0A1D2VIN4"/>
<gene>
    <name evidence="2" type="ORF">ASCRUDRAFT_19628</name>
</gene>
<feature type="non-terminal residue" evidence="2">
    <location>
        <position position="1"/>
    </location>
</feature>
<sequence length="151" mass="17511">DNKDNQEYEKYEEWNGFGSSDTPIITKPILKKRTVLQFKSNSKRLENTPANGETTVTIEPLNANGLDSDTDNSLSFEEIAKANFVDLTRSNHILKKSVDRATTYAKFIESAQPDQFITHEPKKKNKKKFRYLSKSERKDNRRRISLKKAKR</sequence>
<dbReference type="Proteomes" id="UP000095038">
    <property type="component" value="Unassembled WGS sequence"/>
</dbReference>
<accession>A0A1D2VIN4</accession>
<proteinExistence type="predicted"/>
<dbReference type="OrthoDB" id="551633at2759"/>
<feature type="compositionally biased region" description="Basic residues" evidence="1">
    <location>
        <begin position="121"/>
        <end position="131"/>
    </location>
</feature>
<feature type="non-terminal residue" evidence="2">
    <location>
        <position position="151"/>
    </location>
</feature>
<dbReference type="STRING" id="1344418.A0A1D2VIN4"/>
<dbReference type="EMBL" id="KV454479">
    <property type="protein sequence ID" value="ODV61400.1"/>
    <property type="molecule type" value="Genomic_DNA"/>
</dbReference>
<reference evidence="3" key="1">
    <citation type="submission" date="2016-05" db="EMBL/GenBank/DDBJ databases">
        <title>Comparative genomics of biotechnologically important yeasts.</title>
        <authorList>
            <consortium name="DOE Joint Genome Institute"/>
            <person name="Riley R."/>
            <person name="Haridas S."/>
            <person name="Wolfe K.H."/>
            <person name="Lopes M.R."/>
            <person name="Hittinger C.T."/>
            <person name="Goker M."/>
            <person name="Salamov A."/>
            <person name="Wisecaver J."/>
            <person name="Long T.M."/>
            <person name="Aerts A.L."/>
            <person name="Barry K."/>
            <person name="Choi C."/>
            <person name="Clum A."/>
            <person name="Coughlan A.Y."/>
            <person name="Deshpande S."/>
            <person name="Douglass A.P."/>
            <person name="Hanson S.J."/>
            <person name="Klenk H.-P."/>
            <person name="Labutti K."/>
            <person name="Lapidus A."/>
            <person name="Lindquist E."/>
            <person name="Lipzen A."/>
            <person name="Meier-Kolthoff J.P."/>
            <person name="Ohm R.A."/>
            <person name="Otillar R.P."/>
            <person name="Pangilinan J."/>
            <person name="Peng Y."/>
            <person name="Rokas A."/>
            <person name="Rosa C.A."/>
            <person name="Scheuner C."/>
            <person name="Sibirny A.A."/>
            <person name="Slot J.C."/>
            <person name="Stielow J.B."/>
            <person name="Sun H."/>
            <person name="Kurtzman C.P."/>
            <person name="Blackwell M."/>
            <person name="Grigoriev I.V."/>
            <person name="Jeffries T.W."/>
        </authorList>
    </citation>
    <scope>NUCLEOTIDE SEQUENCE [LARGE SCALE GENOMIC DNA]</scope>
    <source>
        <strain evidence="3">DSM 1968</strain>
    </source>
</reference>
<keyword evidence="3" id="KW-1185">Reference proteome</keyword>
<evidence type="ECO:0000313" key="3">
    <source>
        <dbReference type="Proteomes" id="UP000095038"/>
    </source>
</evidence>
<name>A0A1D2VIN4_9ASCO</name>
<evidence type="ECO:0000313" key="2">
    <source>
        <dbReference type="EMBL" id="ODV61400.1"/>
    </source>
</evidence>
<feature type="region of interest" description="Disordered" evidence="1">
    <location>
        <begin position="116"/>
        <end position="151"/>
    </location>
</feature>
<dbReference type="RefSeq" id="XP_020047707.1">
    <property type="nucleotide sequence ID" value="XM_020189597.1"/>
</dbReference>
<feature type="compositionally biased region" description="Basic residues" evidence="1">
    <location>
        <begin position="140"/>
        <end position="151"/>
    </location>
</feature>
<organism evidence="2 3">
    <name type="scientific">Ascoidea rubescens DSM 1968</name>
    <dbReference type="NCBI Taxonomy" id="1344418"/>
    <lineage>
        <taxon>Eukaryota</taxon>
        <taxon>Fungi</taxon>
        <taxon>Dikarya</taxon>
        <taxon>Ascomycota</taxon>
        <taxon>Saccharomycotina</taxon>
        <taxon>Saccharomycetes</taxon>
        <taxon>Ascoideaceae</taxon>
        <taxon>Ascoidea</taxon>
    </lineage>
</organism>
<dbReference type="PROSITE" id="PS00018">
    <property type="entry name" value="EF_HAND_1"/>
    <property type="match status" value="1"/>
</dbReference>
<dbReference type="InterPro" id="IPR018247">
    <property type="entry name" value="EF_Hand_1_Ca_BS"/>
</dbReference>
<protein>
    <submittedName>
        <fullName evidence="2">Uncharacterized protein</fullName>
    </submittedName>
</protein>
<dbReference type="AlphaFoldDB" id="A0A1D2VIN4"/>